<dbReference type="Proteomes" id="UP000199036">
    <property type="component" value="Unassembled WGS sequence"/>
</dbReference>
<gene>
    <name evidence="1" type="ORF">SAMN05421741_101107</name>
</gene>
<proteinExistence type="predicted"/>
<protein>
    <submittedName>
        <fullName evidence="1">Uncharacterized protein</fullName>
    </submittedName>
</protein>
<dbReference type="EMBL" id="FOVI01000001">
    <property type="protein sequence ID" value="SFN09608.1"/>
    <property type="molecule type" value="Genomic_DNA"/>
</dbReference>
<dbReference type="STRING" id="913024.SAMN05421741_101107"/>
<sequence>MVTIIGFKKTRKDDGTEFNLLELNGGIEFVKSKETERLYATMRKCFISSTFDDEVCIS</sequence>
<keyword evidence="2" id="KW-1185">Reference proteome</keyword>
<organism evidence="1 2">
    <name type="scientific">Paenimyroides ummariense</name>
    <dbReference type="NCBI Taxonomy" id="913024"/>
    <lineage>
        <taxon>Bacteria</taxon>
        <taxon>Pseudomonadati</taxon>
        <taxon>Bacteroidota</taxon>
        <taxon>Flavobacteriia</taxon>
        <taxon>Flavobacteriales</taxon>
        <taxon>Flavobacteriaceae</taxon>
        <taxon>Paenimyroides</taxon>
    </lineage>
</organism>
<dbReference type="AlphaFoldDB" id="A0A1I4W7H2"/>
<evidence type="ECO:0000313" key="2">
    <source>
        <dbReference type="Proteomes" id="UP000199036"/>
    </source>
</evidence>
<accession>A0A1I4W7H2</accession>
<reference evidence="2" key="1">
    <citation type="submission" date="2016-10" db="EMBL/GenBank/DDBJ databases">
        <authorList>
            <person name="Varghese N."/>
            <person name="Submissions S."/>
        </authorList>
    </citation>
    <scope>NUCLEOTIDE SEQUENCE [LARGE SCALE GENOMIC DNA]</scope>
    <source>
        <strain evidence="2">DS-12</strain>
    </source>
</reference>
<evidence type="ECO:0000313" key="1">
    <source>
        <dbReference type="EMBL" id="SFN09608.1"/>
    </source>
</evidence>
<name>A0A1I4W7H2_9FLAO</name>
<dbReference type="RefSeq" id="WP_177205667.1">
    <property type="nucleotide sequence ID" value="NZ_FOVI01000001.1"/>
</dbReference>